<protein>
    <submittedName>
        <fullName evidence="1">Uncharacterized protein</fullName>
    </submittedName>
</protein>
<name>A0A0A8YAQ7_ARUDO</name>
<reference evidence="1" key="1">
    <citation type="submission" date="2014-09" db="EMBL/GenBank/DDBJ databases">
        <authorList>
            <person name="Magalhaes I.L.F."/>
            <person name="Oliveira U."/>
            <person name="Santos F.R."/>
            <person name="Vidigal T.H.D.A."/>
            <person name="Brescovit A.D."/>
            <person name="Santos A.J."/>
        </authorList>
    </citation>
    <scope>NUCLEOTIDE SEQUENCE</scope>
    <source>
        <tissue evidence="1">Shoot tissue taken approximately 20 cm above the soil surface</tissue>
    </source>
</reference>
<organism evidence="1">
    <name type="scientific">Arundo donax</name>
    <name type="common">Giant reed</name>
    <name type="synonym">Donax arundinaceus</name>
    <dbReference type="NCBI Taxonomy" id="35708"/>
    <lineage>
        <taxon>Eukaryota</taxon>
        <taxon>Viridiplantae</taxon>
        <taxon>Streptophyta</taxon>
        <taxon>Embryophyta</taxon>
        <taxon>Tracheophyta</taxon>
        <taxon>Spermatophyta</taxon>
        <taxon>Magnoliopsida</taxon>
        <taxon>Liliopsida</taxon>
        <taxon>Poales</taxon>
        <taxon>Poaceae</taxon>
        <taxon>PACMAD clade</taxon>
        <taxon>Arundinoideae</taxon>
        <taxon>Arundineae</taxon>
        <taxon>Arundo</taxon>
    </lineage>
</organism>
<dbReference type="AlphaFoldDB" id="A0A0A8YAQ7"/>
<reference evidence="1" key="2">
    <citation type="journal article" date="2015" name="Data Brief">
        <title>Shoot transcriptome of the giant reed, Arundo donax.</title>
        <authorList>
            <person name="Barrero R.A."/>
            <person name="Guerrero F.D."/>
            <person name="Moolhuijzen P."/>
            <person name="Goolsby J.A."/>
            <person name="Tidwell J."/>
            <person name="Bellgard S.E."/>
            <person name="Bellgard M.I."/>
        </authorList>
    </citation>
    <scope>NUCLEOTIDE SEQUENCE</scope>
    <source>
        <tissue evidence="1">Shoot tissue taken approximately 20 cm above the soil surface</tissue>
    </source>
</reference>
<proteinExistence type="predicted"/>
<dbReference type="EMBL" id="GBRH01277393">
    <property type="protein sequence ID" value="JAD20502.1"/>
    <property type="molecule type" value="Transcribed_RNA"/>
</dbReference>
<evidence type="ECO:0000313" key="1">
    <source>
        <dbReference type="EMBL" id="JAD20502.1"/>
    </source>
</evidence>
<sequence length="42" mass="4754">MILSLIFLQIQDPSNLATSITFPSLFESLSNEFSTIRLNHKS</sequence>
<accession>A0A0A8YAQ7</accession>